<keyword evidence="2" id="KW-0808">Transferase</keyword>
<keyword evidence="1 4" id="KW-0489">Methyltransferase</keyword>
<evidence type="ECO:0000256" key="1">
    <source>
        <dbReference type="ARBA" id="ARBA00022603"/>
    </source>
</evidence>
<reference evidence="4" key="2">
    <citation type="journal article" date="2022" name="Microbiol. Resour. Announc.">
        <title>Metagenome Sequencing to Explore Phylogenomics of Terrestrial Cyanobacteria.</title>
        <authorList>
            <person name="Ward R.D."/>
            <person name="Stajich J.E."/>
            <person name="Johansen J.R."/>
            <person name="Huntemann M."/>
            <person name="Clum A."/>
            <person name="Foster B."/>
            <person name="Foster B."/>
            <person name="Roux S."/>
            <person name="Palaniappan K."/>
            <person name="Varghese N."/>
            <person name="Mukherjee S."/>
            <person name="Reddy T.B.K."/>
            <person name="Daum C."/>
            <person name="Copeland A."/>
            <person name="Chen I.A."/>
            <person name="Ivanova N.N."/>
            <person name="Kyrpides N.C."/>
            <person name="Shapiro N."/>
            <person name="Eloe-Fadrosh E.A."/>
            <person name="Pietrasiak N."/>
        </authorList>
    </citation>
    <scope>NUCLEOTIDE SEQUENCE</scope>
    <source>
        <strain evidence="4">JT2-VF2</strain>
    </source>
</reference>
<evidence type="ECO:0000259" key="3">
    <source>
        <dbReference type="Pfam" id="PF13649"/>
    </source>
</evidence>
<name>A0A951UIW6_9NOST</name>
<gene>
    <name evidence="4" type="ORF">KME32_26365</name>
</gene>
<dbReference type="InterPro" id="IPR041698">
    <property type="entry name" value="Methyltransf_25"/>
</dbReference>
<proteinExistence type="predicted"/>
<protein>
    <submittedName>
        <fullName evidence="4">Class I SAM-dependent methyltransferase</fullName>
    </submittedName>
</protein>
<organism evidence="4 5">
    <name type="scientific">Mojavia pulchra JT2-VF2</name>
    <dbReference type="NCBI Taxonomy" id="287848"/>
    <lineage>
        <taxon>Bacteria</taxon>
        <taxon>Bacillati</taxon>
        <taxon>Cyanobacteriota</taxon>
        <taxon>Cyanophyceae</taxon>
        <taxon>Nostocales</taxon>
        <taxon>Nostocaceae</taxon>
    </lineage>
</organism>
<dbReference type="GO" id="GO:0032259">
    <property type="term" value="P:methylation"/>
    <property type="evidence" value="ECO:0007669"/>
    <property type="project" value="UniProtKB-KW"/>
</dbReference>
<dbReference type="PANTHER" id="PTHR43861:SF1">
    <property type="entry name" value="TRANS-ACONITATE 2-METHYLTRANSFERASE"/>
    <property type="match status" value="1"/>
</dbReference>
<dbReference type="EMBL" id="JAHHHN010000023">
    <property type="protein sequence ID" value="MBW4564589.1"/>
    <property type="molecule type" value="Genomic_DNA"/>
</dbReference>
<dbReference type="Pfam" id="PF13649">
    <property type="entry name" value="Methyltransf_25"/>
    <property type="match status" value="1"/>
</dbReference>
<dbReference type="Proteomes" id="UP000715781">
    <property type="component" value="Unassembled WGS sequence"/>
</dbReference>
<dbReference type="PANTHER" id="PTHR43861">
    <property type="entry name" value="TRANS-ACONITATE 2-METHYLTRANSFERASE-RELATED"/>
    <property type="match status" value="1"/>
</dbReference>
<dbReference type="AlphaFoldDB" id="A0A951UIW6"/>
<reference evidence="4" key="1">
    <citation type="submission" date="2021-05" db="EMBL/GenBank/DDBJ databases">
        <authorList>
            <person name="Pietrasiak N."/>
            <person name="Ward R."/>
            <person name="Stajich J.E."/>
            <person name="Kurbessoian T."/>
        </authorList>
    </citation>
    <scope>NUCLEOTIDE SEQUENCE</scope>
    <source>
        <strain evidence="4">JT2-VF2</strain>
    </source>
</reference>
<accession>A0A951UIW6</accession>
<dbReference type="GO" id="GO:0008168">
    <property type="term" value="F:methyltransferase activity"/>
    <property type="evidence" value="ECO:0007669"/>
    <property type="project" value="UniProtKB-KW"/>
</dbReference>
<dbReference type="SUPFAM" id="SSF53335">
    <property type="entry name" value="S-adenosyl-L-methionine-dependent methyltransferases"/>
    <property type="match status" value="1"/>
</dbReference>
<evidence type="ECO:0000256" key="2">
    <source>
        <dbReference type="ARBA" id="ARBA00022679"/>
    </source>
</evidence>
<sequence length="216" mass="24123">MNQTNLWASADHALAYLTQIDKIPHRTEGEAVLLEHVPKSVKRILDLGTGDGRLLALLKFDRPQAKCVAVDFSATMLEAVNTRFAGDATVEVIAHNLDEPLPELGSFDAVVSSFAIHHLIHDRKLTLYTEIFQMLEPGGIFCNLEHVASPTETLHEHFLQTLGIAPENDDPSNKLLDVETQLSWLRNIGFSDVDCYWKWLELALLIGYKPNSISLP</sequence>
<evidence type="ECO:0000313" key="4">
    <source>
        <dbReference type="EMBL" id="MBW4564589.1"/>
    </source>
</evidence>
<dbReference type="Gene3D" id="3.40.50.150">
    <property type="entry name" value="Vaccinia Virus protein VP39"/>
    <property type="match status" value="1"/>
</dbReference>
<feature type="domain" description="Methyltransferase" evidence="3">
    <location>
        <begin position="44"/>
        <end position="139"/>
    </location>
</feature>
<comment type="caution">
    <text evidence="4">The sequence shown here is derived from an EMBL/GenBank/DDBJ whole genome shotgun (WGS) entry which is preliminary data.</text>
</comment>
<dbReference type="InterPro" id="IPR029063">
    <property type="entry name" value="SAM-dependent_MTases_sf"/>
</dbReference>
<evidence type="ECO:0000313" key="5">
    <source>
        <dbReference type="Proteomes" id="UP000715781"/>
    </source>
</evidence>
<dbReference type="CDD" id="cd02440">
    <property type="entry name" value="AdoMet_MTases"/>
    <property type="match status" value="1"/>
</dbReference>